<comment type="similarity">
    <text evidence="6">Belongs to the GART family.</text>
</comment>
<sequence>MSNPPQTQSQRQIVVLISGSGTNLQALIDAQNTPALPNTRISLVISNRKAAYGLTRAIQAIPPIPTAYLALQTYLKQNPGKTRTDYDEEIARLVIHKKPDLVVLAGWMHIMSENFLDVLSGDKILEAEEKVQKAIPVINLHPALPGTFDGTNAIDRAYEAFQKGDINHSGVMVHRVIKEVDRGEPILVKEVEMKHGEPLEEFESRVHKVEWEVIVQATAKALQEISPI</sequence>
<dbReference type="PANTHER" id="PTHR43369:SF2">
    <property type="entry name" value="PHOSPHORIBOSYLGLYCINAMIDE FORMYLTRANSFERASE"/>
    <property type="match status" value="1"/>
</dbReference>
<protein>
    <recommendedName>
        <fullName evidence="3">Phosphoribosylglycinamide formyltransferase</fullName>
        <ecNumber evidence="2">2.1.2.2</ecNumber>
    </recommendedName>
    <alternativeName>
        <fullName evidence="8">5'-phosphoribosylglycinamide transformylase</fullName>
    </alternativeName>
    <alternativeName>
        <fullName evidence="7">GAR transformylase</fullName>
    </alternativeName>
</protein>
<evidence type="ECO:0000256" key="3">
    <source>
        <dbReference type="ARBA" id="ARBA00022076"/>
    </source>
</evidence>
<evidence type="ECO:0000256" key="1">
    <source>
        <dbReference type="ARBA" id="ARBA00005054"/>
    </source>
</evidence>
<dbReference type="GO" id="GO:0005737">
    <property type="term" value="C:cytoplasm"/>
    <property type="evidence" value="ECO:0007669"/>
    <property type="project" value="TreeGrafter"/>
</dbReference>
<dbReference type="InterPro" id="IPR002376">
    <property type="entry name" value="Formyl_transf_N"/>
</dbReference>
<dbReference type="Pfam" id="PF00551">
    <property type="entry name" value="Formyl_trans_N"/>
    <property type="match status" value="1"/>
</dbReference>
<reference evidence="11" key="1">
    <citation type="submission" date="2022-07" db="EMBL/GenBank/DDBJ databases">
        <title>Genome Sequence of Physisporinus lineatus.</title>
        <authorList>
            <person name="Buettner E."/>
        </authorList>
    </citation>
    <scope>NUCLEOTIDE SEQUENCE</scope>
    <source>
        <strain evidence="11">VT162</strain>
    </source>
</reference>
<dbReference type="InterPro" id="IPR004607">
    <property type="entry name" value="GART"/>
</dbReference>
<evidence type="ECO:0000256" key="5">
    <source>
        <dbReference type="ARBA" id="ARBA00022755"/>
    </source>
</evidence>
<evidence type="ECO:0000256" key="8">
    <source>
        <dbReference type="ARBA" id="ARBA00041682"/>
    </source>
</evidence>
<dbReference type="FunFam" id="3.40.50.170:FF:000009">
    <property type="entry name" value="Phosphoribosylglycinamide formyltransferase (Eurofung)"/>
    <property type="match status" value="1"/>
</dbReference>
<dbReference type="SUPFAM" id="SSF53328">
    <property type="entry name" value="Formyltransferase"/>
    <property type="match status" value="1"/>
</dbReference>
<dbReference type="EMBL" id="JANAWD010000066">
    <property type="protein sequence ID" value="KAJ3488468.1"/>
    <property type="molecule type" value="Genomic_DNA"/>
</dbReference>
<gene>
    <name evidence="11" type="ORF">NLI96_g2829</name>
</gene>
<proteinExistence type="inferred from homology"/>
<dbReference type="Proteomes" id="UP001212997">
    <property type="component" value="Unassembled WGS sequence"/>
</dbReference>
<dbReference type="Gene3D" id="3.40.50.170">
    <property type="entry name" value="Formyl transferase, N-terminal domain"/>
    <property type="match status" value="1"/>
</dbReference>
<accession>A0AAD5YJM9</accession>
<evidence type="ECO:0000256" key="2">
    <source>
        <dbReference type="ARBA" id="ARBA00012254"/>
    </source>
</evidence>
<dbReference type="AlphaFoldDB" id="A0AAD5YJM9"/>
<evidence type="ECO:0000259" key="10">
    <source>
        <dbReference type="Pfam" id="PF00551"/>
    </source>
</evidence>
<dbReference type="EC" id="2.1.2.2" evidence="2"/>
<evidence type="ECO:0000256" key="9">
    <source>
        <dbReference type="ARBA" id="ARBA00047664"/>
    </source>
</evidence>
<dbReference type="PROSITE" id="PS00373">
    <property type="entry name" value="GART"/>
    <property type="match status" value="1"/>
</dbReference>
<comment type="pathway">
    <text evidence="1">Purine metabolism; IMP biosynthesis via de novo pathway; N(2)-formyl-N(1)-(5-phospho-D-ribosyl)glycinamide from N(1)-(5-phospho-D-ribosyl)glycinamide (10-formyl THF route): step 1/1.</text>
</comment>
<keyword evidence="4" id="KW-0808">Transferase</keyword>
<dbReference type="GO" id="GO:0006189">
    <property type="term" value="P:'de novo' IMP biosynthetic process"/>
    <property type="evidence" value="ECO:0007669"/>
    <property type="project" value="InterPro"/>
</dbReference>
<dbReference type="GO" id="GO:0004644">
    <property type="term" value="F:phosphoribosylglycinamide formyltransferase activity"/>
    <property type="evidence" value="ECO:0007669"/>
    <property type="project" value="UniProtKB-EC"/>
</dbReference>
<feature type="domain" description="Formyl transferase N-terminal" evidence="10">
    <location>
        <begin position="12"/>
        <end position="218"/>
    </location>
</feature>
<dbReference type="NCBIfam" id="TIGR00639">
    <property type="entry name" value="PurN"/>
    <property type="match status" value="1"/>
</dbReference>
<evidence type="ECO:0000256" key="6">
    <source>
        <dbReference type="ARBA" id="ARBA00038440"/>
    </source>
</evidence>
<evidence type="ECO:0000256" key="7">
    <source>
        <dbReference type="ARBA" id="ARBA00041324"/>
    </source>
</evidence>
<keyword evidence="12" id="KW-1185">Reference proteome</keyword>
<evidence type="ECO:0000313" key="11">
    <source>
        <dbReference type="EMBL" id="KAJ3488468.1"/>
    </source>
</evidence>
<keyword evidence="5" id="KW-0658">Purine biosynthesis</keyword>
<organism evidence="11 12">
    <name type="scientific">Meripilus lineatus</name>
    <dbReference type="NCBI Taxonomy" id="2056292"/>
    <lineage>
        <taxon>Eukaryota</taxon>
        <taxon>Fungi</taxon>
        <taxon>Dikarya</taxon>
        <taxon>Basidiomycota</taxon>
        <taxon>Agaricomycotina</taxon>
        <taxon>Agaricomycetes</taxon>
        <taxon>Polyporales</taxon>
        <taxon>Meripilaceae</taxon>
        <taxon>Meripilus</taxon>
    </lineage>
</organism>
<name>A0AAD5YJM9_9APHY</name>
<comment type="catalytic activity">
    <reaction evidence="9">
        <text>N(1)-(5-phospho-beta-D-ribosyl)glycinamide + (6R)-10-formyltetrahydrofolate = N(2)-formyl-N(1)-(5-phospho-beta-D-ribosyl)glycinamide + (6S)-5,6,7,8-tetrahydrofolate + H(+)</text>
        <dbReference type="Rhea" id="RHEA:15053"/>
        <dbReference type="ChEBI" id="CHEBI:15378"/>
        <dbReference type="ChEBI" id="CHEBI:57453"/>
        <dbReference type="ChEBI" id="CHEBI:143788"/>
        <dbReference type="ChEBI" id="CHEBI:147286"/>
        <dbReference type="ChEBI" id="CHEBI:195366"/>
        <dbReference type="EC" id="2.1.2.2"/>
    </reaction>
</comment>
<dbReference type="PANTHER" id="PTHR43369">
    <property type="entry name" value="PHOSPHORIBOSYLGLYCINAMIDE FORMYLTRANSFERASE"/>
    <property type="match status" value="1"/>
</dbReference>
<dbReference type="InterPro" id="IPR036477">
    <property type="entry name" value="Formyl_transf_N_sf"/>
</dbReference>
<evidence type="ECO:0000313" key="12">
    <source>
        <dbReference type="Proteomes" id="UP001212997"/>
    </source>
</evidence>
<dbReference type="InterPro" id="IPR001555">
    <property type="entry name" value="GART_AS"/>
</dbReference>
<comment type="caution">
    <text evidence="11">The sequence shown here is derived from an EMBL/GenBank/DDBJ whole genome shotgun (WGS) entry which is preliminary data.</text>
</comment>
<evidence type="ECO:0000256" key="4">
    <source>
        <dbReference type="ARBA" id="ARBA00022679"/>
    </source>
</evidence>